<sequence length="75" mass="8660">MPWYVHCYHNSHTNKPQEYGPFTNDVEAQILADDHILKGHDARKFELGSLSHLGARINKFMYRTGIKKISESDSN</sequence>
<accession>A0ABU3BET0</accession>
<dbReference type="EMBL" id="JAVRHU010000001">
    <property type="protein sequence ID" value="MDT0620650.1"/>
    <property type="molecule type" value="Genomic_DNA"/>
</dbReference>
<comment type="caution">
    <text evidence="1">The sequence shown here is derived from an EMBL/GenBank/DDBJ whole genome shotgun (WGS) entry which is preliminary data.</text>
</comment>
<gene>
    <name evidence="1" type="ORF">RM520_03375</name>
</gene>
<name>A0ABU3BET0_9FLAO</name>
<evidence type="ECO:0000313" key="1">
    <source>
        <dbReference type="EMBL" id="MDT0620650.1"/>
    </source>
</evidence>
<evidence type="ECO:0000313" key="2">
    <source>
        <dbReference type="Proteomes" id="UP001250662"/>
    </source>
</evidence>
<dbReference type="RefSeq" id="WP_311386977.1">
    <property type="nucleotide sequence ID" value="NZ_JAVRHU010000001.1"/>
</dbReference>
<proteinExistence type="predicted"/>
<keyword evidence="2" id="KW-1185">Reference proteome</keyword>
<reference evidence="1 2" key="1">
    <citation type="submission" date="2023-09" db="EMBL/GenBank/DDBJ databases">
        <authorList>
            <person name="Rey-Velasco X."/>
        </authorList>
    </citation>
    <scope>NUCLEOTIDE SEQUENCE [LARGE SCALE GENOMIC DNA]</scope>
    <source>
        <strain evidence="1 2">P007</strain>
    </source>
</reference>
<protein>
    <submittedName>
        <fullName evidence="1">Uncharacterized protein</fullName>
    </submittedName>
</protein>
<dbReference type="Proteomes" id="UP001250662">
    <property type="component" value="Unassembled WGS sequence"/>
</dbReference>
<organism evidence="1 2">
    <name type="scientific">Croceitalea vernalis</name>
    <dbReference type="NCBI Taxonomy" id="3075599"/>
    <lineage>
        <taxon>Bacteria</taxon>
        <taxon>Pseudomonadati</taxon>
        <taxon>Bacteroidota</taxon>
        <taxon>Flavobacteriia</taxon>
        <taxon>Flavobacteriales</taxon>
        <taxon>Flavobacteriaceae</taxon>
        <taxon>Croceitalea</taxon>
    </lineage>
</organism>